<dbReference type="AlphaFoldDB" id="A0A7W5AGE0"/>
<dbReference type="RefSeq" id="WP_183220266.1">
    <property type="nucleotide sequence ID" value="NZ_BMPW01000004.1"/>
</dbReference>
<evidence type="ECO:0000313" key="1">
    <source>
        <dbReference type="EMBL" id="MBB3095479.1"/>
    </source>
</evidence>
<evidence type="ECO:0000313" key="2">
    <source>
        <dbReference type="Proteomes" id="UP000590749"/>
    </source>
</evidence>
<name>A0A7W5AGE0_9ACTN</name>
<dbReference type="EMBL" id="JACHXF010000006">
    <property type="protein sequence ID" value="MBB3095479.1"/>
    <property type="molecule type" value="Genomic_DNA"/>
</dbReference>
<reference evidence="1 2" key="1">
    <citation type="submission" date="2020-08" db="EMBL/GenBank/DDBJ databases">
        <title>Genomic Encyclopedia of Type Strains, Phase III (KMG-III): the genomes of soil and plant-associated and newly described type strains.</title>
        <authorList>
            <person name="Whitman W."/>
        </authorList>
    </citation>
    <scope>NUCLEOTIDE SEQUENCE [LARGE SCALE GENOMIC DNA]</scope>
    <source>
        <strain evidence="1 2">CECT 3287</strain>
    </source>
</reference>
<dbReference type="Proteomes" id="UP000590749">
    <property type="component" value="Unassembled WGS sequence"/>
</dbReference>
<gene>
    <name evidence="1" type="ORF">FHR83_003149</name>
</gene>
<organism evidence="1 2">
    <name type="scientific">Actinoplanes campanulatus</name>
    <dbReference type="NCBI Taxonomy" id="113559"/>
    <lineage>
        <taxon>Bacteria</taxon>
        <taxon>Bacillati</taxon>
        <taxon>Actinomycetota</taxon>
        <taxon>Actinomycetes</taxon>
        <taxon>Micromonosporales</taxon>
        <taxon>Micromonosporaceae</taxon>
        <taxon>Actinoplanes</taxon>
    </lineage>
</organism>
<proteinExistence type="predicted"/>
<keyword evidence="2" id="KW-1185">Reference proteome</keyword>
<protein>
    <submittedName>
        <fullName evidence="1">Uncharacterized protein</fullName>
    </submittedName>
</protein>
<sequence length="90" mass="9551">MFLGSEGQLAVLARNLGDYLWLLANGVGPLEPVGGLNREPHPIPALVALAPGEPRSTEAILADAENLLEDLEEFVEEACNGPFDDDGEPI</sequence>
<comment type="caution">
    <text evidence="1">The sequence shown here is derived from an EMBL/GenBank/DDBJ whole genome shotgun (WGS) entry which is preliminary data.</text>
</comment>
<accession>A0A7W5AGE0</accession>